<dbReference type="InterPro" id="IPR014284">
    <property type="entry name" value="RNA_pol_sigma-70_dom"/>
</dbReference>
<gene>
    <name evidence="8" type="ORF">IAD51_01705</name>
</gene>
<protein>
    <submittedName>
        <fullName evidence="8">Sigma-70 family RNA polymerase sigma factor</fullName>
    </submittedName>
</protein>
<evidence type="ECO:0000256" key="4">
    <source>
        <dbReference type="ARBA" id="ARBA00023125"/>
    </source>
</evidence>
<evidence type="ECO:0000313" key="8">
    <source>
        <dbReference type="EMBL" id="HIU20942.1"/>
    </source>
</evidence>
<dbReference type="InterPro" id="IPR007627">
    <property type="entry name" value="RNA_pol_sigma70_r2"/>
</dbReference>
<keyword evidence="4" id="KW-0238">DNA-binding</keyword>
<evidence type="ECO:0000256" key="3">
    <source>
        <dbReference type="ARBA" id="ARBA00023082"/>
    </source>
</evidence>
<evidence type="ECO:0000259" key="6">
    <source>
        <dbReference type="Pfam" id="PF04542"/>
    </source>
</evidence>
<dbReference type="PANTHER" id="PTHR43133">
    <property type="entry name" value="RNA POLYMERASE ECF-TYPE SIGMA FACTO"/>
    <property type="match status" value="1"/>
</dbReference>
<dbReference type="InterPro" id="IPR013325">
    <property type="entry name" value="RNA_pol_sigma_r2"/>
</dbReference>
<dbReference type="GO" id="GO:0016987">
    <property type="term" value="F:sigma factor activity"/>
    <property type="evidence" value="ECO:0007669"/>
    <property type="project" value="UniProtKB-KW"/>
</dbReference>
<dbReference type="AlphaFoldDB" id="A0A9D1HRH4"/>
<dbReference type="Pfam" id="PF04542">
    <property type="entry name" value="Sigma70_r2"/>
    <property type="match status" value="1"/>
</dbReference>
<evidence type="ECO:0000256" key="1">
    <source>
        <dbReference type="ARBA" id="ARBA00010641"/>
    </source>
</evidence>
<dbReference type="InterPro" id="IPR036388">
    <property type="entry name" value="WH-like_DNA-bd_sf"/>
</dbReference>
<comment type="similarity">
    <text evidence="1">Belongs to the sigma-70 factor family. ECF subfamily.</text>
</comment>
<dbReference type="InterPro" id="IPR007630">
    <property type="entry name" value="RNA_pol_sigma70_r4"/>
</dbReference>
<feature type="domain" description="RNA polymerase sigma-70 region 4" evidence="7">
    <location>
        <begin position="128"/>
        <end position="177"/>
    </location>
</feature>
<dbReference type="InterPro" id="IPR013324">
    <property type="entry name" value="RNA_pol_sigma_r3/r4-like"/>
</dbReference>
<dbReference type="GO" id="GO:0003677">
    <property type="term" value="F:DNA binding"/>
    <property type="evidence" value="ECO:0007669"/>
    <property type="project" value="UniProtKB-KW"/>
</dbReference>
<evidence type="ECO:0000256" key="5">
    <source>
        <dbReference type="ARBA" id="ARBA00023163"/>
    </source>
</evidence>
<dbReference type="PANTHER" id="PTHR43133:SF8">
    <property type="entry name" value="RNA POLYMERASE SIGMA FACTOR HI_1459-RELATED"/>
    <property type="match status" value="1"/>
</dbReference>
<organism evidence="8 9">
    <name type="scientific">Candidatus Limadaptatus stercorigallinarum</name>
    <dbReference type="NCBI Taxonomy" id="2840845"/>
    <lineage>
        <taxon>Bacteria</taxon>
        <taxon>Bacillati</taxon>
        <taxon>Bacillota</taxon>
        <taxon>Clostridia</taxon>
        <taxon>Eubacteriales</taxon>
        <taxon>Candidatus Limadaptatus</taxon>
    </lineage>
</organism>
<keyword evidence="5" id="KW-0804">Transcription</keyword>
<comment type="caution">
    <text evidence="8">The sequence shown here is derived from an EMBL/GenBank/DDBJ whole genome shotgun (WGS) entry which is preliminary data.</text>
</comment>
<evidence type="ECO:0000256" key="2">
    <source>
        <dbReference type="ARBA" id="ARBA00023015"/>
    </source>
</evidence>
<reference evidence="8" key="1">
    <citation type="submission" date="2020-10" db="EMBL/GenBank/DDBJ databases">
        <authorList>
            <person name="Gilroy R."/>
        </authorList>
    </citation>
    <scope>NUCLEOTIDE SEQUENCE</scope>
    <source>
        <strain evidence="8">1063</strain>
    </source>
</reference>
<dbReference type="Pfam" id="PF04545">
    <property type="entry name" value="Sigma70_r4"/>
    <property type="match status" value="1"/>
</dbReference>
<dbReference type="Gene3D" id="1.10.1740.10">
    <property type="match status" value="1"/>
</dbReference>
<dbReference type="SUPFAM" id="SSF88946">
    <property type="entry name" value="Sigma2 domain of RNA polymerase sigma factors"/>
    <property type="match status" value="1"/>
</dbReference>
<dbReference type="InterPro" id="IPR039425">
    <property type="entry name" value="RNA_pol_sigma-70-like"/>
</dbReference>
<dbReference type="NCBIfam" id="TIGR02937">
    <property type="entry name" value="sigma70-ECF"/>
    <property type="match status" value="1"/>
</dbReference>
<proteinExistence type="inferred from homology"/>
<dbReference type="GO" id="GO:0006352">
    <property type="term" value="P:DNA-templated transcription initiation"/>
    <property type="evidence" value="ECO:0007669"/>
    <property type="project" value="InterPro"/>
</dbReference>
<accession>A0A9D1HRH4</accession>
<reference evidence="8" key="2">
    <citation type="journal article" date="2021" name="PeerJ">
        <title>Extensive microbial diversity within the chicken gut microbiome revealed by metagenomics and culture.</title>
        <authorList>
            <person name="Gilroy R."/>
            <person name="Ravi A."/>
            <person name="Getino M."/>
            <person name="Pursley I."/>
            <person name="Horton D.L."/>
            <person name="Alikhan N.F."/>
            <person name="Baker D."/>
            <person name="Gharbi K."/>
            <person name="Hall N."/>
            <person name="Watson M."/>
            <person name="Adriaenssens E.M."/>
            <person name="Foster-Nyarko E."/>
            <person name="Jarju S."/>
            <person name="Secka A."/>
            <person name="Antonio M."/>
            <person name="Oren A."/>
            <person name="Chaudhuri R.R."/>
            <person name="La Ragione R."/>
            <person name="Hildebrand F."/>
            <person name="Pallen M.J."/>
        </authorList>
    </citation>
    <scope>NUCLEOTIDE SEQUENCE</scope>
    <source>
        <strain evidence="8">1063</strain>
    </source>
</reference>
<sequence length="188" mass="21824">MNKRKSEKINEALIGIKNGKAECVSELYVEIAPTMRYIALKYVRNDADADDLVQDFWADIYKIASGFFYMSNAFAFLCKVMTRRAINRYREMHSGREVSIDFVDYSVIDRDAEFTFEQAETKSAVEKAMTSLTDQEKIVIQETYFEEKTLRAIAHDMKLSVQQVSRLKTDAMEKMKKNFEKMREKSGG</sequence>
<feature type="domain" description="RNA polymerase sigma-70 region 2" evidence="6">
    <location>
        <begin position="27"/>
        <end position="90"/>
    </location>
</feature>
<keyword evidence="3" id="KW-0731">Sigma factor</keyword>
<evidence type="ECO:0000313" key="9">
    <source>
        <dbReference type="Proteomes" id="UP000824088"/>
    </source>
</evidence>
<evidence type="ECO:0000259" key="7">
    <source>
        <dbReference type="Pfam" id="PF04545"/>
    </source>
</evidence>
<dbReference type="SUPFAM" id="SSF88659">
    <property type="entry name" value="Sigma3 and sigma4 domains of RNA polymerase sigma factors"/>
    <property type="match status" value="1"/>
</dbReference>
<keyword evidence="2" id="KW-0805">Transcription regulation</keyword>
<dbReference type="Proteomes" id="UP000824088">
    <property type="component" value="Unassembled WGS sequence"/>
</dbReference>
<dbReference type="EMBL" id="DVMN01000029">
    <property type="protein sequence ID" value="HIU20942.1"/>
    <property type="molecule type" value="Genomic_DNA"/>
</dbReference>
<name>A0A9D1HRH4_9FIRM</name>
<dbReference type="Gene3D" id="1.10.10.10">
    <property type="entry name" value="Winged helix-like DNA-binding domain superfamily/Winged helix DNA-binding domain"/>
    <property type="match status" value="1"/>
</dbReference>